<protein>
    <submittedName>
        <fullName evidence="5">Dehydrogenase</fullName>
    </submittedName>
</protein>
<keyword evidence="6" id="KW-1185">Reference proteome</keyword>
<dbReference type="Gene3D" id="3.40.50.720">
    <property type="entry name" value="NAD(P)-binding Rossmann-like Domain"/>
    <property type="match status" value="1"/>
</dbReference>
<dbReference type="EMBL" id="JAPQKS010000005">
    <property type="protein sequence ID" value="KAJ5225486.1"/>
    <property type="molecule type" value="Genomic_DNA"/>
</dbReference>
<dbReference type="PRINTS" id="PR00080">
    <property type="entry name" value="SDRFAMILY"/>
</dbReference>
<dbReference type="SMART" id="SM00822">
    <property type="entry name" value="PKS_KR"/>
    <property type="match status" value="1"/>
</dbReference>
<evidence type="ECO:0000256" key="1">
    <source>
        <dbReference type="ARBA" id="ARBA00006484"/>
    </source>
</evidence>
<dbReference type="Pfam" id="PF13561">
    <property type="entry name" value="adh_short_C2"/>
    <property type="match status" value="1"/>
</dbReference>
<dbReference type="SUPFAM" id="SSF51735">
    <property type="entry name" value="NAD(P)-binding Rossmann-fold domains"/>
    <property type="match status" value="1"/>
</dbReference>
<dbReference type="InterPro" id="IPR057326">
    <property type="entry name" value="KR_dom"/>
</dbReference>
<dbReference type="GO" id="GO:0016614">
    <property type="term" value="F:oxidoreductase activity, acting on CH-OH group of donors"/>
    <property type="evidence" value="ECO:0007669"/>
    <property type="project" value="UniProtKB-ARBA"/>
</dbReference>
<comment type="caution">
    <text evidence="5">The sequence shown here is derived from an EMBL/GenBank/DDBJ whole genome shotgun (WGS) entry which is preliminary data.</text>
</comment>
<dbReference type="GeneID" id="83203310"/>
<dbReference type="PANTHER" id="PTHR48107">
    <property type="entry name" value="NADPH-DEPENDENT ALDEHYDE REDUCTASE-LIKE PROTEIN, CHLOROPLASTIC-RELATED"/>
    <property type="match status" value="1"/>
</dbReference>
<dbReference type="RefSeq" id="XP_058328897.1">
    <property type="nucleotide sequence ID" value="XM_058476007.1"/>
</dbReference>
<dbReference type="FunFam" id="3.40.50.720:FF:000374">
    <property type="entry name" value="3-oxoacyl-(Acyl-carrier-protein) reductase"/>
    <property type="match status" value="1"/>
</dbReference>
<dbReference type="PRINTS" id="PR00081">
    <property type="entry name" value="GDHRDH"/>
</dbReference>
<feature type="domain" description="Ketoreductase" evidence="4">
    <location>
        <begin position="15"/>
        <end position="200"/>
    </location>
</feature>
<accession>A0A9W9TJV5</accession>
<evidence type="ECO:0000313" key="6">
    <source>
        <dbReference type="Proteomes" id="UP001150941"/>
    </source>
</evidence>
<evidence type="ECO:0000256" key="2">
    <source>
        <dbReference type="ARBA" id="ARBA00022857"/>
    </source>
</evidence>
<name>A0A9W9TJV5_9EURO</name>
<dbReference type="Proteomes" id="UP001150941">
    <property type="component" value="Unassembled WGS sequence"/>
</dbReference>
<dbReference type="OrthoDB" id="47007at2759"/>
<dbReference type="InterPro" id="IPR036291">
    <property type="entry name" value="NAD(P)-bd_dom_sf"/>
</dbReference>
<evidence type="ECO:0000256" key="3">
    <source>
        <dbReference type="ARBA" id="ARBA00023002"/>
    </source>
</evidence>
<dbReference type="CDD" id="cd05233">
    <property type="entry name" value="SDR_c"/>
    <property type="match status" value="1"/>
</dbReference>
<evidence type="ECO:0000313" key="5">
    <source>
        <dbReference type="EMBL" id="KAJ5225486.1"/>
    </source>
</evidence>
<proteinExistence type="inferred from homology"/>
<gene>
    <name evidence="5" type="ORF">N7468_006711</name>
</gene>
<keyword evidence="3" id="KW-0560">Oxidoreductase</keyword>
<keyword evidence="2" id="KW-0521">NADP</keyword>
<dbReference type="PANTHER" id="PTHR48107:SF7">
    <property type="entry name" value="RE15974P"/>
    <property type="match status" value="1"/>
</dbReference>
<organism evidence="5 6">
    <name type="scientific">Penicillium chermesinum</name>
    <dbReference type="NCBI Taxonomy" id="63820"/>
    <lineage>
        <taxon>Eukaryota</taxon>
        <taxon>Fungi</taxon>
        <taxon>Dikarya</taxon>
        <taxon>Ascomycota</taxon>
        <taxon>Pezizomycotina</taxon>
        <taxon>Eurotiomycetes</taxon>
        <taxon>Eurotiomycetidae</taxon>
        <taxon>Eurotiales</taxon>
        <taxon>Aspergillaceae</taxon>
        <taxon>Penicillium</taxon>
    </lineage>
</organism>
<evidence type="ECO:0000259" key="4">
    <source>
        <dbReference type="SMART" id="SM00822"/>
    </source>
</evidence>
<reference evidence="5" key="1">
    <citation type="submission" date="2022-11" db="EMBL/GenBank/DDBJ databases">
        <authorList>
            <person name="Petersen C."/>
        </authorList>
    </citation>
    <scope>NUCLEOTIDE SEQUENCE</scope>
    <source>
        <strain evidence="5">IBT 19713</strain>
    </source>
</reference>
<reference evidence="5" key="2">
    <citation type="journal article" date="2023" name="IMA Fungus">
        <title>Comparative genomic study of the Penicillium genus elucidates a diverse pangenome and 15 lateral gene transfer events.</title>
        <authorList>
            <person name="Petersen C."/>
            <person name="Sorensen T."/>
            <person name="Nielsen M.R."/>
            <person name="Sondergaard T.E."/>
            <person name="Sorensen J.L."/>
            <person name="Fitzpatrick D.A."/>
            <person name="Frisvad J.C."/>
            <person name="Nielsen K.L."/>
        </authorList>
    </citation>
    <scope>NUCLEOTIDE SEQUENCE</scope>
    <source>
        <strain evidence="5">IBT 19713</strain>
    </source>
</reference>
<dbReference type="AlphaFoldDB" id="A0A9W9TJV5"/>
<sequence length="271" mass="28609">MSSADALPAFPLKGKLAIVTGASRGIGFGIAYELARRGADLCVTYVSDRSKSTIAELQDKIRKLPNSPSVTALQVNLSTLNAAQEVIAHLKGQRKGDLTIDILVNNAGVEANGRVGDLTVEDYNTVFDLNVRGVFLMTQAVVPFLPPKGRIINISSIGARAKFGNVSLYIASKAAVEGFTRSWAADLGENGTTVNAVAPGPVPSDMLNRFPAEMIEGQKQATPVEKRLGSVEEIANIVAWLASPEASWVTGQTISASGGVRNVLVGILHSR</sequence>
<dbReference type="InterPro" id="IPR002347">
    <property type="entry name" value="SDR_fam"/>
</dbReference>
<comment type="similarity">
    <text evidence="1">Belongs to the short-chain dehydrogenases/reductases (SDR) family.</text>
</comment>